<dbReference type="STRING" id="1774969.AUC69_07570"/>
<evidence type="ECO:0000256" key="1">
    <source>
        <dbReference type="ARBA" id="ARBA00022679"/>
    </source>
</evidence>
<dbReference type="GO" id="GO:0016746">
    <property type="term" value="F:acyltransferase activity"/>
    <property type="evidence" value="ECO:0007669"/>
    <property type="project" value="UniProtKB-KW"/>
</dbReference>
<feature type="domain" description="Beta-ketoacyl-[acyl-carrier-protein] synthase III C-terminal" evidence="2">
    <location>
        <begin position="1"/>
        <end position="66"/>
    </location>
</feature>
<dbReference type="SUPFAM" id="SSF53901">
    <property type="entry name" value="Thiolase-like"/>
    <property type="match status" value="1"/>
</dbReference>
<keyword evidence="4" id="KW-1185">Reference proteome</keyword>
<dbReference type="Proteomes" id="UP000094472">
    <property type="component" value="Unassembled WGS sequence"/>
</dbReference>
<keyword evidence="1" id="KW-0808">Transferase</keyword>
<reference evidence="3 4" key="1">
    <citation type="journal article" date="2016" name="Environ. Microbiol.">
        <title>New Methyloceanibacter diversity from North Sea sediments includes methanotroph containing solely the soluble methane monooxygenase.</title>
        <authorList>
            <person name="Vekeman B."/>
            <person name="Kerckhof F.M."/>
            <person name="Cremers G."/>
            <person name="de Vos P."/>
            <person name="Vandamme P."/>
            <person name="Boon N."/>
            <person name="Op den Camp H.J."/>
            <person name="Heylen K."/>
        </authorList>
    </citation>
    <scope>NUCLEOTIDE SEQUENCE [LARGE SCALE GENOMIC DNA]</scope>
    <source>
        <strain evidence="3 4">R-67175</strain>
    </source>
</reference>
<proteinExistence type="predicted"/>
<evidence type="ECO:0000259" key="2">
    <source>
        <dbReference type="Pfam" id="PF08541"/>
    </source>
</evidence>
<dbReference type="AlphaFoldDB" id="A0A1E3W4Z5"/>
<accession>A0A1E3W4Z5</accession>
<dbReference type="Pfam" id="PF08541">
    <property type="entry name" value="ACP_syn_III_C"/>
    <property type="match status" value="1"/>
</dbReference>
<evidence type="ECO:0000313" key="3">
    <source>
        <dbReference type="EMBL" id="ODS00836.1"/>
    </source>
</evidence>
<sequence>MIEAAAESLGVDMDSFDSSSAVLRDYGNLSACSVLFVLERALRMGATGRHLMGALGPGFTLSLVVLDL</sequence>
<protein>
    <recommendedName>
        <fullName evidence="2">Beta-ketoacyl-[acyl-carrier-protein] synthase III C-terminal domain-containing protein</fullName>
    </recommendedName>
</protein>
<name>A0A1E3W4Z5_9HYPH</name>
<dbReference type="EMBL" id="LPWF01000011">
    <property type="protein sequence ID" value="ODS00836.1"/>
    <property type="molecule type" value="Genomic_DNA"/>
</dbReference>
<dbReference type="InterPro" id="IPR013747">
    <property type="entry name" value="ACP_syn_III_C"/>
</dbReference>
<comment type="caution">
    <text evidence="3">The sequence shown here is derived from an EMBL/GenBank/DDBJ whole genome shotgun (WGS) entry which is preliminary data.</text>
</comment>
<dbReference type="Gene3D" id="3.40.47.10">
    <property type="match status" value="1"/>
</dbReference>
<organism evidence="3 4">
    <name type="scientific">Methyloceanibacter superfactus</name>
    <dbReference type="NCBI Taxonomy" id="1774969"/>
    <lineage>
        <taxon>Bacteria</taxon>
        <taxon>Pseudomonadati</taxon>
        <taxon>Pseudomonadota</taxon>
        <taxon>Alphaproteobacteria</taxon>
        <taxon>Hyphomicrobiales</taxon>
        <taxon>Hyphomicrobiaceae</taxon>
        <taxon>Methyloceanibacter</taxon>
    </lineage>
</organism>
<evidence type="ECO:0000313" key="4">
    <source>
        <dbReference type="Proteomes" id="UP000094472"/>
    </source>
</evidence>
<dbReference type="InterPro" id="IPR016039">
    <property type="entry name" value="Thiolase-like"/>
</dbReference>
<gene>
    <name evidence="3" type="ORF">AUC69_07570</name>
</gene>